<organism evidence="1 2">
    <name type="scientific">Devosia crocina</name>
    <dbReference type="NCBI Taxonomy" id="429728"/>
    <lineage>
        <taxon>Bacteria</taxon>
        <taxon>Pseudomonadati</taxon>
        <taxon>Pseudomonadota</taxon>
        <taxon>Alphaproteobacteria</taxon>
        <taxon>Hyphomicrobiales</taxon>
        <taxon>Devosiaceae</taxon>
        <taxon>Devosia</taxon>
    </lineage>
</organism>
<protein>
    <recommendedName>
        <fullName evidence="3">DUF2806 domain-containing protein</fullName>
    </recommendedName>
</protein>
<dbReference type="AlphaFoldDB" id="A0A1I7N9Q5"/>
<gene>
    <name evidence="1" type="ORF">SAMN05216456_1330</name>
</gene>
<dbReference type="EMBL" id="FPCK01000001">
    <property type="protein sequence ID" value="SFV31404.1"/>
    <property type="molecule type" value="Genomic_DNA"/>
</dbReference>
<accession>A0A1I7N9Q5</accession>
<reference evidence="1 2" key="1">
    <citation type="submission" date="2016-10" db="EMBL/GenBank/DDBJ databases">
        <authorList>
            <person name="de Groot N.N."/>
        </authorList>
    </citation>
    <scope>NUCLEOTIDE SEQUENCE [LARGE SCALE GENOMIC DNA]</scope>
    <source>
        <strain evidence="1 2">IPL20</strain>
    </source>
</reference>
<dbReference type="STRING" id="429728.SAMN05216456_1330"/>
<name>A0A1I7N9Q5_9HYPH</name>
<dbReference type="Proteomes" id="UP000199074">
    <property type="component" value="Unassembled WGS sequence"/>
</dbReference>
<keyword evidence="2" id="KW-1185">Reference proteome</keyword>
<evidence type="ECO:0000313" key="1">
    <source>
        <dbReference type="EMBL" id="SFV31404.1"/>
    </source>
</evidence>
<dbReference type="RefSeq" id="WP_092422519.1">
    <property type="nucleotide sequence ID" value="NZ_FPCK01000001.1"/>
</dbReference>
<proteinExistence type="predicted"/>
<evidence type="ECO:0008006" key="3">
    <source>
        <dbReference type="Google" id="ProtNLM"/>
    </source>
</evidence>
<evidence type="ECO:0000313" key="2">
    <source>
        <dbReference type="Proteomes" id="UP000199074"/>
    </source>
</evidence>
<sequence>MSEESGNSKSLISFNDVFGLGKVASSPAAAEVVKGITAGIYALYEPAHQYLLTRTVGAAKRAVAVKDAEAASKIASLYRNNPEIAEATQARILGLEFVRTERIAEAAARATHYANAVDDEQDVHPIHPDYAIEWMESVKDVSDDALVDIFAKLLANATQQKSGRVPKPVQDLVRRMDATGANLFVHVMRCATVVRPAPFAAVIASAGVDDVESQLGLLRDIGAIEFAASMNFRLPFLNADVSRAMSPDYQLPPSTIQLTETGRLLHNYLMPTTTGVGDTSLLFETPDLWFSTDGVFELRFDGFSIPVLPKTEPMRKPLFDDLPVQSDHRLFPLLSVWQQEGRLGQPTKTQPSS</sequence>
<dbReference type="OrthoDB" id="7618865at2"/>